<dbReference type="SUPFAM" id="SSF53850">
    <property type="entry name" value="Periplasmic binding protein-like II"/>
    <property type="match status" value="2"/>
</dbReference>
<dbReference type="FunFam" id="1.10.287.130:FF:000002">
    <property type="entry name" value="Two-component osmosensing histidine kinase"/>
    <property type="match status" value="1"/>
</dbReference>
<evidence type="ECO:0000256" key="13">
    <source>
        <dbReference type="ARBA" id="ARBA00068150"/>
    </source>
</evidence>
<dbReference type="eggNOG" id="COG0642">
    <property type="taxonomic scope" value="Bacteria"/>
</dbReference>
<dbReference type="InterPro" id="IPR005467">
    <property type="entry name" value="His_kinase_dom"/>
</dbReference>
<dbReference type="InterPro" id="IPR000014">
    <property type="entry name" value="PAS"/>
</dbReference>
<evidence type="ECO:0000256" key="10">
    <source>
        <dbReference type="ARBA" id="ARBA00023026"/>
    </source>
</evidence>
<dbReference type="CDD" id="cd00082">
    <property type="entry name" value="HisKA"/>
    <property type="match status" value="1"/>
</dbReference>
<dbReference type="EMBL" id="CP000353">
    <property type="protein sequence ID" value="ABF11467.1"/>
    <property type="molecule type" value="Genomic_DNA"/>
</dbReference>
<dbReference type="CDD" id="cd17546">
    <property type="entry name" value="REC_hyHK_CKI1_RcsC-like"/>
    <property type="match status" value="1"/>
</dbReference>
<keyword evidence="9" id="KW-0902">Two-component regulatory system</keyword>
<evidence type="ECO:0000256" key="9">
    <source>
        <dbReference type="ARBA" id="ARBA00023012"/>
    </source>
</evidence>
<evidence type="ECO:0000256" key="4">
    <source>
        <dbReference type="ARBA" id="ARBA00022679"/>
    </source>
</evidence>
<dbReference type="eggNOG" id="COG4251">
    <property type="taxonomic scope" value="Bacteria"/>
</dbReference>
<evidence type="ECO:0000256" key="1">
    <source>
        <dbReference type="ARBA" id="ARBA00000085"/>
    </source>
</evidence>
<dbReference type="InterPro" id="IPR011006">
    <property type="entry name" value="CheY-like_superfamily"/>
</dbReference>
<dbReference type="InterPro" id="IPR003594">
    <property type="entry name" value="HATPase_dom"/>
</dbReference>
<dbReference type="PROSITE" id="PS50112">
    <property type="entry name" value="PAS"/>
    <property type="match status" value="1"/>
</dbReference>
<dbReference type="SMART" id="SM00062">
    <property type="entry name" value="PBPb"/>
    <property type="match status" value="2"/>
</dbReference>
<organism evidence="20 21">
    <name type="scientific">Cupriavidus metallidurans (strain ATCC 43123 / DSM 2839 / NBRC 102507 / CH34)</name>
    <name type="common">Ralstonia metallidurans</name>
    <dbReference type="NCBI Taxonomy" id="266264"/>
    <lineage>
        <taxon>Bacteria</taxon>
        <taxon>Pseudomonadati</taxon>
        <taxon>Pseudomonadota</taxon>
        <taxon>Betaproteobacteria</taxon>
        <taxon>Burkholderiales</taxon>
        <taxon>Burkholderiaceae</taxon>
        <taxon>Cupriavidus</taxon>
    </lineage>
</organism>
<evidence type="ECO:0000259" key="17">
    <source>
        <dbReference type="PROSITE" id="PS50110"/>
    </source>
</evidence>
<dbReference type="PRINTS" id="PR00344">
    <property type="entry name" value="BCTRLSENSOR"/>
</dbReference>
<evidence type="ECO:0000256" key="15">
    <source>
        <dbReference type="PROSITE-ProRule" id="PRU00169"/>
    </source>
</evidence>
<keyword evidence="3 15" id="KW-0597">Phosphoprotein</keyword>
<dbReference type="CDD" id="cd16922">
    <property type="entry name" value="HATPase_EvgS-ArcB-TorS-like"/>
    <property type="match status" value="1"/>
</dbReference>
<keyword evidence="5" id="KW-0732">Signal</keyword>
<feature type="domain" description="Histidine kinase" evidence="16">
    <location>
        <begin position="804"/>
        <end position="1025"/>
    </location>
</feature>
<geneLocation type="plasmid" evidence="20 21">
    <name>megaplasmid</name>
</geneLocation>
<evidence type="ECO:0000256" key="3">
    <source>
        <dbReference type="ARBA" id="ARBA00022553"/>
    </source>
</evidence>
<dbReference type="Gene3D" id="3.30.565.10">
    <property type="entry name" value="Histidine kinase-like ATPase, C-terminal domain"/>
    <property type="match status" value="1"/>
</dbReference>
<dbReference type="FunFam" id="3.30.565.10:FF:000010">
    <property type="entry name" value="Sensor histidine kinase RcsC"/>
    <property type="match status" value="1"/>
</dbReference>
<dbReference type="GO" id="GO:0005524">
    <property type="term" value="F:ATP binding"/>
    <property type="evidence" value="ECO:0007669"/>
    <property type="project" value="UniProtKB-KW"/>
</dbReference>
<evidence type="ECO:0000256" key="14">
    <source>
        <dbReference type="ARBA" id="ARBA00070152"/>
    </source>
</evidence>
<dbReference type="InterPro" id="IPR036097">
    <property type="entry name" value="HisK_dim/P_sf"/>
</dbReference>
<name>Q1LEF9_CUPMC</name>
<keyword evidence="4 20" id="KW-0808">Transferase</keyword>
<dbReference type="SMART" id="SM00388">
    <property type="entry name" value="HisKA"/>
    <property type="match status" value="1"/>
</dbReference>
<dbReference type="HOGENOM" id="CLU_000445_37_3_4"/>
<comment type="catalytic activity">
    <reaction evidence="1">
        <text>ATP + protein L-histidine = ADP + protein N-phospho-L-histidine.</text>
        <dbReference type="EC" id="2.7.13.3"/>
    </reaction>
</comment>
<dbReference type="SMART" id="SM00091">
    <property type="entry name" value="PAS"/>
    <property type="match status" value="2"/>
</dbReference>
<evidence type="ECO:0000256" key="5">
    <source>
        <dbReference type="ARBA" id="ARBA00022729"/>
    </source>
</evidence>
<dbReference type="Pfam" id="PF08448">
    <property type="entry name" value="PAS_4"/>
    <property type="match status" value="1"/>
</dbReference>
<dbReference type="SUPFAM" id="SSF47384">
    <property type="entry name" value="Homodimeric domain of signal transducing histidine kinase"/>
    <property type="match status" value="1"/>
</dbReference>
<comment type="subunit">
    <text evidence="12">At low DSF concentrations, interacts with RpfF.</text>
</comment>
<dbReference type="PROSITE" id="PS50113">
    <property type="entry name" value="PAC"/>
    <property type="match status" value="1"/>
</dbReference>
<dbReference type="CDD" id="cd01007">
    <property type="entry name" value="PBP2_BvgS_HisK_like"/>
    <property type="match status" value="2"/>
</dbReference>
<evidence type="ECO:0000313" key="20">
    <source>
        <dbReference type="EMBL" id="ABF11467.1"/>
    </source>
</evidence>
<dbReference type="InterPro" id="IPR000700">
    <property type="entry name" value="PAS-assoc_C"/>
</dbReference>
<dbReference type="Pfam" id="PF08447">
    <property type="entry name" value="PAS_3"/>
    <property type="match status" value="1"/>
</dbReference>
<gene>
    <name evidence="20" type="ordered locus">Rmet_4605</name>
</gene>
<evidence type="ECO:0000256" key="12">
    <source>
        <dbReference type="ARBA" id="ARBA00064003"/>
    </source>
</evidence>
<dbReference type="InterPro" id="IPR003661">
    <property type="entry name" value="HisK_dim/P_dom"/>
</dbReference>
<dbReference type="Gene3D" id="3.40.190.10">
    <property type="entry name" value="Periplasmic binding protein-like II"/>
    <property type="match status" value="4"/>
</dbReference>
<evidence type="ECO:0000259" key="19">
    <source>
        <dbReference type="PROSITE" id="PS50113"/>
    </source>
</evidence>
<keyword evidence="6" id="KW-0547">Nucleotide-binding</keyword>
<evidence type="ECO:0000256" key="8">
    <source>
        <dbReference type="ARBA" id="ARBA00022840"/>
    </source>
</evidence>
<dbReference type="SMART" id="SM00448">
    <property type="entry name" value="REC"/>
    <property type="match status" value="1"/>
</dbReference>
<evidence type="ECO:0000259" key="16">
    <source>
        <dbReference type="PROSITE" id="PS50109"/>
    </source>
</evidence>
<dbReference type="PROSITE" id="PS50109">
    <property type="entry name" value="HIS_KIN"/>
    <property type="match status" value="1"/>
</dbReference>
<dbReference type="InterPro" id="IPR001638">
    <property type="entry name" value="Solute-binding_3/MltF_N"/>
</dbReference>
<dbReference type="Pfam" id="PF00497">
    <property type="entry name" value="SBP_bac_3"/>
    <property type="match status" value="2"/>
</dbReference>
<evidence type="ECO:0000259" key="18">
    <source>
        <dbReference type="PROSITE" id="PS50112"/>
    </source>
</evidence>
<evidence type="ECO:0000256" key="2">
    <source>
        <dbReference type="ARBA" id="ARBA00012438"/>
    </source>
</evidence>
<keyword evidence="10" id="KW-0843">Virulence</keyword>
<dbReference type="SMART" id="SM00387">
    <property type="entry name" value="HATPase_c"/>
    <property type="match status" value="1"/>
</dbReference>
<dbReference type="SUPFAM" id="SSF55874">
    <property type="entry name" value="ATPase domain of HSP90 chaperone/DNA topoisomerase II/histidine kinase"/>
    <property type="match status" value="1"/>
</dbReference>
<protein>
    <recommendedName>
        <fullName evidence="13">Sensory/regulatory protein RpfC</fullName>
        <ecNumber evidence="2">2.7.13.3</ecNumber>
    </recommendedName>
    <alternativeName>
        <fullName evidence="14">Virulence sensor protein BvgS</fullName>
    </alternativeName>
</protein>
<dbReference type="Pfam" id="PF02518">
    <property type="entry name" value="HATPase_c"/>
    <property type="match status" value="1"/>
</dbReference>
<feature type="domain" description="PAC" evidence="19">
    <location>
        <begin position="605"/>
        <end position="656"/>
    </location>
</feature>
<dbReference type="SUPFAM" id="SSF52172">
    <property type="entry name" value="CheY-like"/>
    <property type="match status" value="1"/>
</dbReference>
<dbReference type="InterPro" id="IPR013655">
    <property type="entry name" value="PAS_fold_3"/>
</dbReference>
<keyword evidence="20" id="KW-0614">Plasmid</keyword>
<dbReference type="Gene3D" id="3.40.50.2300">
    <property type="match status" value="1"/>
</dbReference>
<evidence type="ECO:0000256" key="11">
    <source>
        <dbReference type="ARBA" id="ARBA00058004"/>
    </source>
</evidence>
<feature type="modified residue" description="4-aspartylphosphate" evidence="15">
    <location>
        <position position="1218"/>
    </location>
</feature>
<dbReference type="InterPro" id="IPR036890">
    <property type="entry name" value="HATPase_C_sf"/>
</dbReference>
<comment type="function">
    <text evidence="11">Member of the two-component regulatory system BvgS/BvgA. Phosphorylates BvgA via a four-step phosphorelay in response to environmental signals.</text>
</comment>
<accession>Q1LEF9</accession>
<dbReference type="InterPro" id="IPR035965">
    <property type="entry name" value="PAS-like_dom_sf"/>
</dbReference>
<evidence type="ECO:0000256" key="6">
    <source>
        <dbReference type="ARBA" id="ARBA00022741"/>
    </source>
</evidence>
<keyword evidence="7 20" id="KW-0418">Kinase</keyword>
<dbReference type="NCBIfam" id="TIGR00229">
    <property type="entry name" value="sensory_box"/>
    <property type="match status" value="1"/>
</dbReference>
<dbReference type="Proteomes" id="UP000002429">
    <property type="component" value="Plasmid megaplasmid"/>
</dbReference>
<keyword evidence="8" id="KW-0067">ATP-binding</keyword>
<dbReference type="InterPro" id="IPR001789">
    <property type="entry name" value="Sig_transdc_resp-reg_receiver"/>
</dbReference>
<evidence type="ECO:0000313" key="21">
    <source>
        <dbReference type="Proteomes" id="UP000002429"/>
    </source>
</evidence>
<dbReference type="Pfam" id="PF00512">
    <property type="entry name" value="HisKA"/>
    <property type="match status" value="1"/>
</dbReference>
<dbReference type="Gene3D" id="3.30.450.20">
    <property type="entry name" value="PAS domain"/>
    <property type="match status" value="2"/>
</dbReference>
<proteinExistence type="predicted"/>
<reference evidence="21" key="1">
    <citation type="journal article" date="2010" name="PLoS ONE">
        <title>The complete genome sequence of Cupriavidus metallidurans strain CH34, a master survivalist in harsh and anthropogenic environments.</title>
        <authorList>
            <person name="Janssen P.J."/>
            <person name="Van Houdt R."/>
            <person name="Moors H."/>
            <person name="Monsieurs P."/>
            <person name="Morin N."/>
            <person name="Michaux A."/>
            <person name="Benotmane M.A."/>
            <person name="Leys N."/>
            <person name="Vallaeys T."/>
            <person name="Lapidus A."/>
            <person name="Monchy S."/>
            <person name="Medigue C."/>
            <person name="Taghavi S."/>
            <person name="McCorkle S."/>
            <person name="Dunn J."/>
            <person name="van der Lelie D."/>
            <person name="Mergeay M."/>
        </authorList>
    </citation>
    <scope>NUCLEOTIDE SEQUENCE [LARGE SCALE GENOMIC DNA]</scope>
    <source>
        <strain evidence="21">ATCC 43123 / DSM 2839 / NBRC 102507 / CH34</strain>
    </source>
</reference>
<dbReference type="KEGG" id="rme:Rmet_4605"/>
<dbReference type="PROSITE" id="PS50110">
    <property type="entry name" value="RESPONSE_REGULATORY"/>
    <property type="match status" value="1"/>
</dbReference>
<dbReference type="InterPro" id="IPR004358">
    <property type="entry name" value="Sig_transdc_His_kin-like_C"/>
</dbReference>
<dbReference type="InterPro" id="IPR013656">
    <property type="entry name" value="PAS_4"/>
</dbReference>
<keyword evidence="21" id="KW-1185">Reference proteome</keyword>
<dbReference type="PANTHER" id="PTHR45339">
    <property type="entry name" value="HYBRID SIGNAL TRANSDUCTION HISTIDINE KINASE J"/>
    <property type="match status" value="1"/>
</dbReference>
<dbReference type="Gene3D" id="1.10.287.130">
    <property type="match status" value="1"/>
</dbReference>
<dbReference type="PANTHER" id="PTHR45339:SF5">
    <property type="entry name" value="HISTIDINE KINASE"/>
    <property type="match status" value="1"/>
</dbReference>
<evidence type="ECO:0000256" key="7">
    <source>
        <dbReference type="ARBA" id="ARBA00022777"/>
    </source>
</evidence>
<dbReference type="SUPFAM" id="SSF55785">
    <property type="entry name" value="PYP-like sensor domain (PAS domain)"/>
    <property type="match status" value="2"/>
</dbReference>
<feature type="domain" description="Response regulatory" evidence="17">
    <location>
        <begin position="1169"/>
        <end position="1294"/>
    </location>
</feature>
<feature type="domain" description="PAS" evidence="18">
    <location>
        <begin position="530"/>
        <end position="602"/>
    </location>
</feature>
<dbReference type="Pfam" id="PF00072">
    <property type="entry name" value="Response_reg"/>
    <property type="match status" value="1"/>
</dbReference>
<dbReference type="GO" id="GO:0000155">
    <property type="term" value="F:phosphorelay sensor kinase activity"/>
    <property type="evidence" value="ECO:0007669"/>
    <property type="project" value="InterPro"/>
</dbReference>
<sequence>MQPAMALPAKLTVGMLDNGWPPFTMLNAGRAEGIGMDFLHEALRGHQITYSVKGYPDMTALLAALCKGDVDVVLNVAITPARRRCLSFSEPYFDGDAVVVGRPSAALEEDLLASMQTGRFAIEPGYYMEGILRQRYPKARMVPIKDTTDGLRAIVNGRADYYATVQPVAEYAMVSPEFAGLKVLSRYREPTGAIHFAFRSNATELRDATDAGLAAIDPARRAALLAHWITSQVASPDKPQKFFLTDEERAFLKSLPTLTVGVDAGLAPYTYLDESGRASGIAIDYLSYLGETLGVRFRRQPTTDIQQTVEALHQGKIDLMAVAVPEDPTLRGLPVSRPYSTFPVVVAGRNSALPLAHLRDLTGKRVVVTDSGGVGDFTRHEVPGVKLVIAPNVHAGLDMVAQGKADAYVDDIVSTDIELRRNFAGKLRVIGSGEHMLNSGFAVNPALAGRLLPLINRALSVLPEDRRLDIQNRYAGTSYVLETSWLNALWRASPILIGMMVILLILLRSQRLYRKEASIRREAERELSTQLRFQSTLMDAIPLPIVVSNKDGRYLRLNAFSEWITGRSWADIVGHTTTEVHFWGEANSARVEEASQRAIDTGRLVQLQLQLQDKEGVERHFLLYIKPFVGENNVEGLINTGVDVTEIRQAELEAREAQGRLADVTRYLPIMVFQARQSGHLGRGPIWVSGNTTDLFGVDAETLAVNPPTIEACVHPDDRMSLRRAIARARRELQVLNHEVRLRKLEGFRWTRLQAVPRIEIDGSVLWNGYWRDTQAEHERAAALASAKESAEAASRAKDSFLAMMSHEIRTPMNGVLGLAELLSHTSLTPEQSATVGMMGDSASALLQILDDILDYSKIEAGRIDIESRPLDIRELCDCTIGVLATRAHEKGLHLRLHVGADVAAVVLGDSVRLRQVLFNLLSNAIKFTESGMVSVSAEVVQETETAQTLRWRVTDTGIGIEPQNQSRLFDPFVQADTSTTRRFGGTGLGLAICRRLVQLMGGRITLKSEPGIGTQVEVELSLPVKERRYSKPPLAGIQFGVRLRDCAVGQALTDFLSAAGATNSASQDERDKPQMLFLNDGEYAPPSPVGQASPIVVHVTEKPKLAGYRLTESDVRLSSNPVSWRAINAVTVAAMQGRAHTVATHAQAKPKPAAHAVTREQALASGRLILVAEDHETNRILLQHQLKLLGYACDAVVDGQQALEAAEKTAYAMLITDCHMPNVNGYELARQLRAREAEAKTEAGTDAHRLPIVAITASTEAEEVQRCREAGIDECMFKPTQLNALRACLQRWNPDNQDADGRKGSGKA</sequence>
<dbReference type="EC" id="2.7.13.3" evidence="2"/>